<keyword evidence="2" id="KW-0548">Nucleotidyltransferase</keyword>
<dbReference type="Proteomes" id="UP000215914">
    <property type="component" value="Unassembled WGS sequence"/>
</dbReference>
<accession>A0A9K3E8S3</accession>
<evidence type="ECO:0000313" key="3">
    <source>
        <dbReference type="Proteomes" id="UP000215914"/>
    </source>
</evidence>
<dbReference type="PANTHER" id="PTHR36617:SF5">
    <property type="entry name" value="OS05G0421675 PROTEIN"/>
    <property type="match status" value="1"/>
</dbReference>
<keyword evidence="2" id="KW-0695">RNA-directed DNA polymerase</keyword>
<dbReference type="InterPro" id="IPR026960">
    <property type="entry name" value="RVT-Znf"/>
</dbReference>
<dbReference type="AlphaFoldDB" id="A0A9K3E8S3"/>
<keyword evidence="2" id="KW-0808">Transferase</keyword>
<comment type="caution">
    <text evidence="2">The sequence shown here is derived from an EMBL/GenBank/DDBJ whole genome shotgun (WGS) entry which is preliminary data.</text>
</comment>
<evidence type="ECO:0000313" key="2">
    <source>
        <dbReference type="EMBL" id="KAF5768278.1"/>
    </source>
</evidence>
<name>A0A9K3E8S3_HELAN</name>
<sequence>MIKWVFRFKNEPSSLWARFITAIHDGGRCHSFIPLISSIGGVWKSIVNLGRISQNQSFNVQERIVLKLGNGRKTLFWLDVWAGDRPLRELFPNLYDLESEKRCYVSERYTIHQGSIEWFWGSSNSLLNANQTGKWAECISLVRNADIQTCPDVWLWKSGSEVDDYMVSTVRAELDHIDTINETKVLKWLHWIPKKVNCFLWRVVLDRIATREALLIRRISLPSTQCIFCNNTVE</sequence>
<evidence type="ECO:0000259" key="1">
    <source>
        <dbReference type="Pfam" id="PF13966"/>
    </source>
</evidence>
<feature type="domain" description="Reverse transcriptase zinc-binding" evidence="1">
    <location>
        <begin position="184"/>
        <end position="234"/>
    </location>
</feature>
<reference evidence="2" key="1">
    <citation type="journal article" date="2017" name="Nature">
        <title>The sunflower genome provides insights into oil metabolism, flowering and Asterid evolution.</title>
        <authorList>
            <person name="Badouin H."/>
            <person name="Gouzy J."/>
            <person name="Grassa C.J."/>
            <person name="Murat F."/>
            <person name="Staton S.E."/>
            <person name="Cottret L."/>
            <person name="Lelandais-Briere C."/>
            <person name="Owens G.L."/>
            <person name="Carrere S."/>
            <person name="Mayjonade B."/>
            <person name="Legrand L."/>
            <person name="Gill N."/>
            <person name="Kane N.C."/>
            <person name="Bowers J.E."/>
            <person name="Hubner S."/>
            <person name="Bellec A."/>
            <person name="Berard A."/>
            <person name="Berges H."/>
            <person name="Blanchet N."/>
            <person name="Boniface M.C."/>
            <person name="Brunel D."/>
            <person name="Catrice O."/>
            <person name="Chaidir N."/>
            <person name="Claudel C."/>
            <person name="Donnadieu C."/>
            <person name="Faraut T."/>
            <person name="Fievet G."/>
            <person name="Helmstetter N."/>
            <person name="King M."/>
            <person name="Knapp S.J."/>
            <person name="Lai Z."/>
            <person name="Le Paslier M.C."/>
            <person name="Lippi Y."/>
            <person name="Lorenzon L."/>
            <person name="Mandel J.R."/>
            <person name="Marage G."/>
            <person name="Marchand G."/>
            <person name="Marquand E."/>
            <person name="Bret-Mestries E."/>
            <person name="Morien E."/>
            <person name="Nambeesan S."/>
            <person name="Nguyen T."/>
            <person name="Pegot-Espagnet P."/>
            <person name="Pouilly N."/>
            <person name="Raftis F."/>
            <person name="Sallet E."/>
            <person name="Schiex T."/>
            <person name="Thomas J."/>
            <person name="Vandecasteele C."/>
            <person name="Vares D."/>
            <person name="Vear F."/>
            <person name="Vautrin S."/>
            <person name="Crespi M."/>
            <person name="Mangin B."/>
            <person name="Burke J.M."/>
            <person name="Salse J."/>
            <person name="Munos S."/>
            <person name="Vincourt P."/>
            <person name="Rieseberg L.H."/>
            <person name="Langlade N.B."/>
        </authorList>
    </citation>
    <scope>NUCLEOTIDE SEQUENCE</scope>
    <source>
        <tissue evidence="2">Leaves</tissue>
    </source>
</reference>
<reference evidence="2" key="2">
    <citation type="submission" date="2020-06" db="EMBL/GenBank/DDBJ databases">
        <title>Helianthus annuus Genome sequencing and assembly Release 2.</title>
        <authorList>
            <person name="Gouzy J."/>
            <person name="Langlade N."/>
            <person name="Munos S."/>
        </authorList>
    </citation>
    <scope>NUCLEOTIDE SEQUENCE</scope>
    <source>
        <tissue evidence="2">Leaves</tissue>
    </source>
</reference>
<protein>
    <submittedName>
        <fullName evidence="2">Reverse transcriptase zinc-binding domain-containing protein</fullName>
    </submittedName>
</protein>
<organism evidence="2 3">
    <name type="scientific">Helianthus annuus</name>
    <name type="common">Common sunflower</name>
    <dbReference type="NCBI Taxonomy" id="4232"/>
    <lineage>
        <taxon>Eukaryota</taxon>
        <taxon>Viridiplantae</taxon>
        <taxon>Streptophyta</taxon>
        <taxon>Embryophyta</taxon>
        <taxon>Tracheophyta</taxon>
        <taxon>Spermatophyta</taxon>
        <taxon>Magnoliopsida</taxon>
        <taxon>eudicotyledons</taxon>
        <taxon>Gunneridae</taxon>
        <taxon>Pentapetalae</taxon>
        <taxon>asterids</taxon>
        <taxon>campanulids</taxon>
        <taxon>Asterales</taxon>
        <taxon>Asteraceae</taxon>
        <taxon>Asteroideae</taxon>
        <taxon>Heliantheae alliance</taxon>
        <taxon>Heliantheae</taxon>
        <taxon>Helianthus</taxon>
    </lineage>
</organism>
<dbReference type="GO" id="GO:0003964">
    <property type="term" value="F:RNA-directed DNA polymerase activity"/>
    <property type="evidence" value="ECO:0007669"/>
    <property type="project" value="UniProtKB-KW"/>
</dbReference>
<dbReference type="Pfam" id="PF13966">
    <property type="entry name" value="zf-RVT"/>
    <property type="match status" value="1"/>
</dbReference>
<keyword evidence="3" id="KW-1185">Reference proteome</keyword>
<dbReference type="EMBL" id="MNCJ02000329">
    <property type="protein sequence ID" value="KAF5768278.1"/>
    <property type="molecule type" value="Genomic_DNA"/>
</dbReference>
<gene>
    <name evidence="2" type="ORF">HanXRQr2_Chr14g0634541</name>
</gene>
<dbReference type="PANTHER" id="PTHR36617">
    <property type="entry name" value="PROTEIN, PUTATIVE-RELATED"/>
    <property type="match status" value="1"/>
</dbReference>
<dbReference type="Gramene" id="mRNA:HanXRQr2_Chr14g0634541">
    <property type="protein sequence ID" value="CDS:HanXRQr2_Chr14g0634541.1"/>
    <property type="gene ID" value="HanXRQr2_Chr14g0634541"/>
</dbReference>
<proteinExistence type="predicted"/>